<feature type="region of interest" description="Disordered" evidence="1">
    <location>
        <begin position="88"/>
        <end position="111"/>
    </location>
</feature>
<keyword evidence="2" id="KW-0732">Signal</keyword>
<evidence type="ECO:0000256" key="2">
    <source>
        <dbReference type="SAM" id="SignalP"/>
    </source>
</evidence>
<reference evidence="3" key="1">
    <citation type="submission" date="2023-03" db="EMBL/GenBank/DDBJ databases">
        <title>Massive genome expansion in bonnet fungi (Mycena s.s.) driven by repeated elements and novel gene families across ecological guilds.</title>
        <authorList>
            <consortium name="Lawrence Berkeley National Laboratory"/>
            <person name="Harder C.B."/>
            <person name="Miyauchi S."/>
            <person name="Viragh M."/>
            <person name="Kuo A."/>
            <person name="Thoen E."/>
            <person name="Andreopoulos B."/>
            <person name="Lu D."/>
            <person name="Skrede I."/>
            <person name="Drula E."/>
            <person name="Henrissat B."/>
            <person name="Morin E."/>
            <person name="Kohler A."/>
            <person name="Barry K."/>
            <person name="LaButti K."/>
            <person name="Morin E."/>
            <person name="Salamov A."/>
            <person name="Lipzen A."/>
            <person name="Mereny Z."/>
            <person name="Hegedus B."/>
            <person name="Baldrian P."/>
            <person name="Stursova M."/>
            <person name="Weitz H."/>
            <person name="Taylor A."/>
            <person name="Grigoriev I.V."/>
            <person name="Nagy L.G."/>
            <person name="Martin F."/>
            <person name="Kauserud H."/>
        </authorList>
    </citation>
    <scope>NUCLEOTIDE SEQUENCE</scope>
    <source>
        <strain evidence="3">CBHHK188m</strain>
    </source>
</reference>
<dbReference type="Proteomes" id="UP001215280">
    <property type="component" value="Unassembled WGS sequence"/>
</dbReference>
<name>A0AAD7IG20_9AGAR</name>
<proteinExistence type="predicted"/>
<feature type="signal peptide" evidence="2">
    <location>
        <begin position="1"/>
        <end position="25"/>
    </location>
</feature>
<gene>
    <name evidence="3" type="ORF">DFH07DRAFT_777948</name>
</gene>
<feature type="compositionally biased region" description="Basic and acidic residues" evidence="1">
    <location>
        <begin position="97"/>
        <end position="110"/>
    </location>
</feature>
<protein>
    <recommendedName>
        <fullName evidence="5">Secreted protein</fullName>
    </recommendedName>
</protein>
<sequence>MPASPLALWVLHQLLAAMHWARALGASAVSTEVATLRPTALPYSHPTPPLLVDLMLSHGMHLIPLGWDLVFGSEYEEFNANICGASETNTRGSSRAYKLDTHPLGTHDKAPQISITAPDRSVLASHDCLPCDDGK</sequence>
<evidence type="ECO:0000313" key="3">
    <source>
        <dbReference type="EMBL" id="KAJ7741758.1"/>
    </source>
</evidence>
<dbReference type="AlphaFoldDB" id="A0AAD7IG20"/>
<evidence type="ECO:0000256" key="1">
    <source>
        <dbReference type="SAM" id="MobiDB-lite"/>
    </source>
</evidence>
<evidence type="ECO:0000313" key="4">
    <source>
        <dbReference type="Proteomes" id="UP001215280"/>
    </source>
</evidence>
<dbReference type="EMBL" id="JARJLG010000121">
    <property type="protein sequence ID" value="KAJ7741758.1"/>
    <property type="molecule type" value="Genomic_DNA"/>
</dbReference>
<accession>A0AAD7IG20</accession>
<evidence type="ECO:0008006" key="5">
    <source>
        <dbReference type="Google" id="ProtNLM"/>
    </source>
</evidence>
<comment type="caution">
    <text evidence="3">The sequence shown here is derived from an EMBL/GenBank/DDBJ whole genome shotgun (WGS) entry which is preliminary data.</text>
</comment>
<keyword evidence="4" id="KW-1185">Reference proteome</keyword>
<organism evidence="3 4">
    <name type="scientific">Mycena maculata</name>
    <dbReference type="NCBI Taxonomy" id="230809"/>
    <lineage>
        <taxon>Eukaryota</taxon>
        <taxon>Fungi</taxon>
        <taxon>Dikarya</taxon>
        <taxon>Basidiomycota</taxon>
        <taxon>Agaricomycotina</taxon>
        <taxon>Agaricomycetes</taxon>
        <taxon>Agaricomycetidae</taxon>
        <taxon>Agaricales</taxon>
        <taxon>Marasmiineae</taxon>
        <taxon>Mycenaceae</taxon>
        <taxon>Mycena</taxon>
    </lineage>
</organism>
<feature type="chain" id="PRO_5042264568" description="Secreted protein" evidence="2">
    <location>
        <begin position="26"/>
        <end position="135"/>
    </location>
</feature>